<dbReference type="Proteomes" id="UP001237011">
    <property type="component" value="Chromosome"/>
</dbReference>
<feature type="domain" description="Extracellular matrix-binding protein ebh GA module" evidence="4">
    <location>
        <begin position="1187"/>
        <end position="1247"/>
    </location>
</feature>
<proteinExistence type="predicted"/>
<accession>A0ABY9H9Q0</accession>
<evidence type="ECO:0000256" key="3">
    <source>
        <dbReference type="SAM" id="SignalP"/>
    </source>
</evidence>
<dbReference type="Pfam" id="PF01468">
    <property type="entry name" value="GA"/>
    <property type="match status" value="7"/>
</dbReference>
<keyword evidence="6" id="KW-1185">Reference proteome</keyword>
<feature type="domain" description="Extracellular matrix-binding protein ebh GA module" evidence="4">
    <location>
        <begin position="1667"/>
        <end position="1716"/>
    </location>
</feature>
<organism evidence="5 6">
    <name type="scientific">Mycoplasma seminis</name>
    <dbReference type="NCBI Taxonomy" id="512749"/>
    <lineage>
        <taxon>Bacteria</taxon>
        <taxon>Bacillati</taxon>
        <taxon>Mycoplasmatota</taxon>
        <taxon>Mollicutes</taxon>
        <taxon>Mycoplasmataceae</taxon>
        <taxon>Mycoplasma</taxon>
    </lineage>
</organism>
<evidence type="ECO:0000256" key="2">
    <source>
        <dbReference type="SAM" id="Phobius"/>
    </source>
</evidence>
<dbReference type="Gene3D" id="1.20.120.1850">
    <property type="entry name" value="Ebh helix bundles repeating unit (S and A modules)"/>
    <property type="match status" value="8"/>
</dbReference>
<evidence type="ECO:0000256" key="1">
    <source>
        <dbReference type="SAM" id="Coils"/>
    </source>
</evidence>
<dbReference type="Pfam" id="PF07554">
    <property type="entry name" value="FIVAR"/>
    <property type="match status" value="4"/>
</dbReference>
<feature type="coiled-coil region" evidence="1">
    <location>
        <begin position="473"/>
        <end position="500"/>
    </location>
</feature>
<feature type="domain" description="Extracellular matrix-binding protein ebh GA module" evidence="4">
    <location>
        <begin position="937"/>
        <end position="997"/>
    </location>
</feature>
<protein>
    <recommendedName>
        <fullName evidence="4">Extracellular matrix-binding protein ebh GA module domain-containing protein</fullName>
    </recommendedName>
</protein>
<feature type="coiled-coil region" evidence="1">
    <location>
        <begin position="1489"/>
        <end position="1519"/>
    </location>
</feature>
<reference evidence="5" key="1">
    <citation type="submission" date="2023-08" db="EMBL/GenBank/DDBJ databases">
        <title>Complete genome sequence of Mycoplasma seminis 2200.</title>
        <authorList>
            <person name="Spergser J."/>
        </authorList>
    </citation>
    <scope>NUCLEOTIDE SEQUENCE [LARGE SCALE GENOMIC DNA]</scope>
    <source>
        <strain evidence="5">2200</strain>
    </source>
</reference>
<sequence length="1965" mass="216900">MSKKFFKKSLTLITGASFALVPFCVISAESNSDVNDDNSQLTTEEMVENIKKLMDIAATRPYPYTFYVSEQDPAYPDNKKKKIYTTLAKKENYDATINLIKQVLEKVPEKNKNYWYNKFIEFFTSANEIYKYQNVYELKSEIKKQINKHPEYSDVITKNNGTSLNLKTWAINQNISEIQKYLQTLEVNINAIVNQVKDAKRIFEGFPQYFPNPNSIEAIENWKAFTEEQKEELINKIQEQGPGLKPKAAKEIIEEWFKPIQEANKKQQEENIKKSYLTQKDIDDIFAKQSTWEEKLGAYPFNDGEYEKILTGIQEVVDIKKPLVDKINESNIDKKYKDALIKYLNSNTDTEELKKIQPTVSQLLDQVQKAIDPTIANRVSKLNEDDSTAVKAQQTKIDELLKSLNNLKYSDAEKLITDLTEANTKIANTLDFAEEIQNLLNDFKTNYPNISLSKSRITTAKDEIKKCNNISELNTLKEKLATLERSIADLKAKYDTTSKNIKDNVFDYEIGMPDVKTQLDTLMTTINSDLTTNSSLDSGVYQGDLTELNSTWNNLNALNNMYDYQFKLRQALMNAKNLTQKQRDAIAGSKDGWVDPNSEQNLEKNKRAVTQYESYVNQIDTLNNLMGELKSALESAETKMQTDDYLAASEGDDNNPGVKKQFLKAVNDAKAVIDDKNYSVIDPETIQSLIDAFNVNLDGQDNLNQLRNNLISKINSSHLNDAQQKTLVDEVKSATYNGLTAVETKFTNLNTAMEGLDKYLQTIPSDIKSQIKYSWANNKETFDGAFKTANDLVKASGDDIQNPETINGYKTALEKAYGDLNGEANLQNAREAANKQIEVLDTLSQAQKDHFTGLVNQKTTQADIDAQVTVAQALKTDIEALKTVLADAKKAQSSPNYLNSSQDNKTAVVNAITAAEDLINALNSTNPEDFTGAKSTLETALGKLNGDKLLADAKNALKAKINTSNLNDAQKTTLIAKVYSADVTTLEGVSAIETKFTDLNTAMQGLDNYLKTIPSDIKNQVKYSWANNKETFDGAFKTANDVVKASGDDIQNPETINGYKTALEKAYGALNGETNLQNAREAANKQIEALDTLSQTQKDHFKGLVNQKTTQTDIDAQVTAAQALKTDIEALKTALADAKKAQNSSNYLNSSSDKKTDVDNAIKAAEDLLKALSSPNPEDFTGAKSTLESALGKLNGDKLLADAKNALKAKINASSLNDKQKATLIDKVDSADVTTLEGVSAIETKFTDLNTAMQGLDTYLKTIPSDIKNQVKYSWANNKEAFDGAFKTANDVVKASGDDIQNPETINGYKTALEKAYGALNGETNLQNAREAANKQIEALDTLSQTQKDHFKGLVNQKTTQTDIDAQISAAQSLKTDIQSLKTALADAKKAQNSSNYLNSSSDKKTAVVNAITAAEDLINALNSTNPEDFTGAKSALEKALGKLNGDKLLADAKNALKEKINTSSLNDKQKATLIDKVDSADVATLEGVSAIETEFNNLNTAMQKLQKAIKANENTKNTDAYKYASNTEGFDKALQNAIDAVAANRNDLNLGEVDKLTNALNASSQALNGLNQNAIKSIQASLLSPQEKETNIAKLNNKVFNKDEIDALYNELLPKSKQVAVDKINTLSPMLLAQKNQFIQSINDASMLNDLDKAFDKNVQDILAQAQESKTGLDSILNNIQNLNNLNKQEKEALKANILAANNLTDANNILQSATALNQALGDVIVDLNNYAAGQDGTKVQNDIKSIQDNVIKQGEQVISQPQDYTNIYDAITEIQALENLLNSYKASNVSAVDYNSKKSALQQALTNAATTLNKLKNISATALEALKTSQSDKLNQLITEGTNVISLVESINQKDETNAQSSIDNLIRGNVNKTAYNNLKQALDSNKYFKVIESNKSSKEEIKQLKDSIQALNVPEVVKSALLKNIADLNPATKFAWWIYVTIVSALSFTAAMLMICFRPKKK</sequence>
<feature type="domain" description="Extracellular matrix-binding protein ebh GA module" evidence="4">
    <location>
        <begin position="690"/>
        <end position="747"/>
    </location>
</feature>
<dbReference type="RefSeq" id="WP_305937693.1">
    <property type="nucleotide sequence ID" value="NZ_CP132191.1"/>
</dbReference>
<dbReference type="SUPFAM" id="SSF46997">
    <property type="entry name" value="Bacterial immunoglobulin/albumin-binding domains"/>
    <property type="match status" value="6"/>
</dbReference>
<keyword evidence="3" id="KW-0732">Signal</keyword>
<feature type="domain" description="Extracellular matrix-binding protein ebh GA module" evidence="4">
    <location>
        <begin position="813"/>
        <end position="872"/>
    </location>
</feature>
<feature type="chain" id="PRO_5046999012" description="Extracellular matrix-binding protein ebh GA module domain-containing protein" evidence="3">
    <location>
        <begin position="28"/>
        <end position="1965"/>
    </location>
</feature>
<dbReference type="SMART" id="SM00844">
    <property type="entry name" value="GA"/>
    <property type="match status" value="8"/>
</dbReference>
<name>A0ABY9H9Q0_9MOLU</name>
<evidence type="ECO:0000313" key="5">
    <source>
        <dbReference type="EMBL" id="WLP85257.1"/>
    </source>
</evidence>
<keyword evidence="1" id="KW-0175">Coiled coil</keyword>
<dbReference type="InterPro" id="IPR002988">
    <property type="entry name" value="GA_module"/>
</dbReference>
<evidence type="ECO:0000313" key="6">
    <source>
        <dbReference type="Proteomes" id="UP001237011"/>
    </source>
</evidence>
<keyword evidence="2" id="KW-0472">Membrane</keyword>
<gene>
    <name evidence="5" type="ORF">Q8852_02960</name>
</gene>
<evidence type="ECO:0000259" key="4">
    <source>
        <dbReference type="SMART" id="SM00844"/>
    </source>
</evidence>
<keyword evidence="2" id="KW-1133">Transmembrane helix</keyword>
<dbReference type="Gene3D" id="1.20.5.420">
    <property type="entry name" value="Immunoglobulin FC, subunit C"/>
    <property type="match status" value="2"/>
</dbReference>
<keyword evidence="2" id="KW-0812">Transmembrane</keyword>
<dbReference type="InterPro" id="IPR009063">
    <property type="entry name" value="Ig/albumin-bd_sf"/>
</dbReference>
<dbReference type="EMBL" id="CP132191">
    <property type="protein sequence ID" value="WLP85257.1"/>
    <property type="molecule type" value="Genomic_DNA"/>
</dbReference>
<feature type="domain" description="Extracellular matrix-binding protein ebh GA module" evidence="4">
    <location>
        <begin position="1437"/>
        <end position="1497"/>
    </location>
</feature>
<dbReference type="InterPro" id="IPR020840">
    <property type="entry name" value="Extracell_matrix-bd_GA"/>
</dbReference>
<feature type="domain" description="Extracellular matrix-binding protein ebh GA module" evidence="4">
    <location>
        <begin position="1063"/>
        <end position="1122"/>
    </location>
</feature>
<feature type="signal peptide" evidence="3">
    <location>
        <begin position="1"/>
        <end position="27"/>
    </location>
</feature>
<feature type="transmembrane region" description="Helical" evidence="2">
    <location>
        <begin position="1937"/>
        <end position="1960"/>
    </location>
</feature>
<feature type="domain" description="Extracellular matrix-binding protein ebh GA module" evidence="4">
    <location>
        <begin position="1313"/>
        <end position="1372"/>
    </location>
</feature>